<dbReference type="GO" id="GO:0043025">
    <property type="term" value="C:neuronal cell body"/>
    <property type="evidence" value="ECO:0007669"/>
    <property type="project" value="TreeGrafter"/>
</dbReference>
<comment type="subcellular location">
    <subcellularLocation>
        <location evidence="1 8">Cell membrane</location>
        <topology evidence="1 8">Multi-pass membrane protein</topology>
    </subcellularLocation>
</comment>
<accession>A0A836K3F6</accession>
<feature type="transmembrane region" description="Helical" evidence="8">
    <location>
        <begin position="249"/>
        <end position="273"/>
    </location>
</feature>
<keyword evidence="6 8" id="KW-0675">Receptor</keyword>
<evidence type="ECO:0000256" key="3">
    <source>
        <dbReference type="ARBA" id="ARBA00022692"/>
    </source>
</evidence>
<keyword evidence="5 8" id="KW-0472">Membrane</keyword>
<reference evidence="9" key="1">
    <citation type="submission" date="2020-03" db="EMBL/GenBank/DDBJ databases">
        <title>Relaxed selection underlies rapid genomic changes in the transitions from sociality to social parasitism in ants.</title>
        <authorList>
            <person name="Bi X."/>
        </authorList>
    </citation>
    <scope>NUCLEOTIDE SEQUENCE</scope>
    <source>
        <strain evidence="9">BGI-DK2014a</strain>
        <tissue evidence="9">Whole body</tissue>
    </source>
</reference>
<dbReference type="AlphaFoldDB" id="A0A836K3F6"/>
<comment type="function">
    <text evidence="8">Gustatory receptor which mediates acceptance or avoidance behavior, depending on its substrates.</text>
</comment>
<comment type="similarity">
    <text evidence="8">Belongs to the insect chemoreceptor superfamily. Gustatory receptor (GR) family.</text>
</comment>
<keyword evidence="7 8" id="KW-0807">Transducer</keyword>
<evidence type="ECO:0000256" key="1">
    <source>
        <dbReference type="ARBA" id="ARBA00004651"/>
    </source>
</evidence>
<dbReference type="InterPro" id="IPR013604">
    <property type="entry name" value="7TM_chemorcpt"/>
</dbReference>
<evidence type="ECO:0000313" key="9">
    <source>
        <dbReference type="EMBL" id="KAG5338779.1"/>
    </source>
</evidence>
<protein>
    <recommendedName>
        <fullName evidence="8">Gustatory receptor</fullName>
    </recommendedName>
</protein>
<dbReference type="GO" id="GO:0008049">
    <property type="term" value="P:male courtship behavior"/>
    <property type="evidence" value="ECO:0007669"/>
    <property type="project" value="TreeGrafter"/>
</dbReference>
<dbReference type="GO" id="GO:0030425">
    <property type="term" value="C:dendrite"/>
    <property type="evidence" value="ECO:0007669"/>
    <property type="project" value="TreeGrafter"/>
</dbReference>
<dbReference type="GO" id="GO:0005886">
    <property type="term" value="C:plasma membrane"/>
    <property type="evidence" value="ECO:0007669"/>
    <property type="project" value="UniProtKB-SubCell"/>
</dbReference>
<proteinExistence type="inferred from homology"/>
<keyword evidence="4 8" id="KW-1133">Transmembrane helix</keyword>
<sequence>MWKRYWLFHATDFQSLMYPCFTFCRILGIFPYKINASTFEISKWYFILLTIITCACGICDLLIIHDCIFFYKSNLFDITKTLKFICYYTCNGFIMIITYILSSPRMRLLQTILKISSTLPPECYQKLSKLIHIKDIFGIILSIMQISIYFFKNHMLKLNYKDILSAMFIGYLTLLEFEINMLYINCVCVLKACFKRLNENIVHLQKLVVKRCVPKLIYHIQRNQLFLIQLKILQKQHLMISDTVQKLNLIFSLQLHATIVMTFSGIIFEIYYHAVRWQNGIIHITFDMHFLDVLMSMTFYILKIILIVWACETGKNQAQEINTIIHDVLNSTSNAQIKNELQLFSLQILHCKNTFSIKGLTVDATLLITMVGGITTYMLVLIQFLIAGHSCDKKIEISIANNSVI</sequence>
<evidence type="ECO:0000256" key="7">
    <source>
        <dbReference type="ARBA" id="ARBA00023224"/>
    </source>
</evidence>
<feature type="transmembrane region" description="Helical" evidence="8">
    <location>
        <begin position="163"/>
        <end position="190"/>
    </location>
</feature>
<evidence type="ECO:0000256" key="6">
    <source>
        <dbReference type="ARBA" id="ARBA00023170"/>
    </source>
</evidence>
<feature type="non-terminal residue" evidence="9">
    <location>
        <position position="1"/>
    </location>
</feature>
<feature type="transmembrane region" description="Helical" evidence="8">
    <location>
        <begin position="44"/>
        <end position="64"/>
    </location>
</feature>
<dbReference type="GO" id="GO:0050909">
    <property type="term" value="P:sensory perception of taste"/>
    <property type="evidence" value="ECO:0007669"/>
    <property type="project" value="InterPro"/>
</dbReference>
<feature type="non-terminal residue" evidence="9">
    <location>
        <position position="405"/>
    </location>
</feature>
<evidence type="ECO:0000256" key="2">
    <source>
        <dbReference type="ARBA" id="ARBA00022475"/>
    </source>
</evidence>
<feature type="transmembrane region" description="Helical" evidence="8">
    <location>
        <begin position="135"/>
        <end position="151"/>
    </location>
</feature>
<feature type="transmembrane region" description="Helical" evidence="8">
    <location>
        <begin position="364"/>
        <end position="386"/>
    </location>
</feature>
<feature type="transmembrane region" description="Helical" evidence="8">
    <location>
        <begin position="293"/>
        <end position="311"/>
    </location>
</feature>
<feature type="transmembrane region" description="Helical" evidence="8">
    <location>
        <begin position="84"/>
        <end position="102"/>
    </location>
</feature>
<dbReference type="PANTHER" id="PTHR21143">
    <property type="entry name" value="INVERTEBRATE GUSTATORY RECEPTOR"/>
    <property type="match status" value="1"/>
</dbReference>
<keyword evidence="3 8" id="KW-0812">Transmembrane</keyword>
<gene>
    <name evidence="9" type="primary">Gr28b_6</name>
    <name evidence="9" type="ORF">G6Z76_0001379</name>
</gene>
<evidence type="ECO:0000313" key="10">
    <source>
        <dbReference type="Proteomes" id="UP000669903"/>
    </source>
</evidence>
<evidence type="ECO:0000256" key="8">
    <source>
        <dbReference type="RuleBase" id="RU363108"/>
    </source>
</evidence>
<dbReference type="GO" id="GO:0030424">
    <property type="term" value="C:axon"/>
    <property type="evidence" value="ECO:0007669"/>
    <property type="project" value="TreeGrafter"/>
</dbReference>
<name>A0A836K3F6_9HYME</name>
<comment type="caution">
    <text evidence="8">Lacks conserved residue(s) required for the propagation of feature annotation.</text>
</comment>
<dbReference type="GO" id="GO:0007165">
    <property type="term" value="P:signal transduction"/>
    <property type="evidence" value="ECO:0007669"/>
    <property type="project" value="UniProtKB-KW"/>
</dbReference>
<evidence type="ECO:0000256" key="4">
    <source>
        <dbReference type="ARBA" id="ARBA00022989"/>
    </source>
</evidence>
<dbReference type="GO" id="GO:0007635">
    <property type="term" value="P:chemosensory behavior"/>
    <property type="evidence" value="ECO:0007669"/>
    <property type="project" value="TreeGrafter"/>
</dbReference>
<organism evidence="9 10">
    <name type="scientific">Acromyrmex charruanus</name>
    <dbReference type="NCBI Taxonomy" id="2715315"/>
    <lineage>
        <taxon>Eukaryota</taxon>
        <taxon>Metazoa</taxon>
        <taxon>Ecdysozoa</taxon>
        <taxon>Arthropoda</taxon>
        <taxon>Hexapoda</taxon>
        <taxon>Insecta</taxon>
        <taxon>Pterygota</taxon>
        <taxon>Neoptera</taxon>
        <taxon>Endopterygota</taxon>
        <taxon>Hymenoptera</taxon>
        <taxon>Apocrita</taxon>
        <taxon>Aculeata</taxon>
        <taxon>Formicoidea</taxon>
        <taxon>Formicidae</taxon>
        <taxon>Myrmicinae</taxon>
        <taxon>Acromyrmex</taxon>
    </lineage>
</organism>
<keyword evidence="10" id="KW-1185">Reference proteome</keyword>
<dbReference type="Pfam" id="PF08395">
    <property type="entry name" value="7tm_7"/>
    <property type="match status" value="1"/>
</dbReference>
<keyword evidence="2 8" id="KW-1003">Cell membrane</keyword>
<evidence type="ECO:0000256" key="5">
    <source>
        <dbReference type="ARBA" id="ARBA00023136"/>
    </source>
</evidence>
<feature type="transmembrane region" description="Helical" evidence="8">
    <location>
        <begin position="15"/>
        <end position="32"/>
    </location>
</feature>
<comment type="caution">
    <text evidence="9">The sequence shown here is derived from an EMBL/GenBank/DDBJ whole genome shotgun (WGS) entry which is preliminary data.</text>
</comment>
<dbReference type="EMBL" id="JAANIC010003601">
    <property type="protein sequence ID" value="KAG5338779.1"/>
    <property type="molecule type" value="Genomic_DNA"/>
</dbReference>
<dbReference type="Proteomes" id="UP000669903">
    <property type="component" value="Unassembled WGS sequence"/>
</dbReference>
<dbReference type="PANTHER" id="PTHR21143:SF133">
    <property type="entry name" value="GUSTATORY AND PHEROMONE RECEPTOR 32A-RELATED"/>
    <property type="match status" value="1"/>
</dbReference>